<dbReference type="HOGENOM" id="CLU_1816134_0_0_1"/>
<keyword evidence="4" id="KW-1185">Reference proteome</keyword>
<dbReference type="KEGG" id="lbc:LACBIDRAFT_333892"/>
<protein>
    <submittedName>
        <fullName evidence="3">Predicted protein</fullName>
    </submittedName>
</protein>
<evidence type="ECO:0000313" key="1">
    <source>
        <dbReference type="EMBL" id="EDR00666.1"/>
    </source>
</evidence>
<dbReference type="InParanoid" id="B0DL11"/>
<evidence type="ECO:0000313" key="2">
    <source>
        <dbReference type="EMBL" id="EDR04767.1"/>
    </source>
</evidence>
<dbReference type="RefSeq" id="XP_001884655.1">
    <property type="nucleotide sequence ID" value="XM_001884620.1"/>
</dbReference>
<dbReference type="AlphaFoldDB" id="B0DL11"/>
<dbReference type="RefSeq" id="XP_001884591.1">
    <property type="nucleotide sequence ID" value="XM_001884556.1"/>
</dbReference>
<gene>
    <name evidence="3" type="ORF">LACBIDRAFT_330350</name>
    <name evidence="2" type="ORF">LACBIDRAFT_330385</name>
    <name evidence="1" type="ORF">LACBIDRAFT_333892</name>
</gene>
<organism evidence="4">
    <name type="scientific">Laccaria bicolor (strain S238N-H82 / ATCC MYA-4686)</name>
    <name type="common">Bicoloured deceiver</name>
    <name type="synonym">Laccaria laccata var. bicolor</name>
    <dbReference type="NCBI Taxonomy" id="486041"/>
    <lineage>
        <taxon>Eukaryota</taxon>
        <taxon>Fungi</taxon>
        <taxon>Dikarya</taxon>
        <taxon>Basidiomycota</taxon>
        <taxon>Agaricomycotina</taxon>
        <taxon>Agaricomycetes</taxon>
        <taxon>Agaricomycetidae</taxon>
        <taxon>Agaricales</taxon>
        <taxon>Agaricineae</taxon>
        <taxon>Hydnangiaceae</taxon>
        <taxon>Laccaria</taxon>
    </lineage>
</organism>
<dbReference type="EMBL" id="DS547116">
    <property type="protein sequence ID" value="EDR04767.1"/>
    <property type="molecule type" value="Genomic_DNA"/>
</dbReference>
<sequence>MPTDVYQQIHLKVLYFSMSSRNARPISIPALVSPSGERFPVLSTALSEYPTITPSTTLISLKTRHRKQYNFTVYHRYDEGMIRNRAAAAIAPEVHWAGDLLLVREGSRVNFTDLSNRDISFAKTAVRRQTNIGVLSSSSNSR</sequence>
<dbReference type="Proteomes" id="UP000001194">
    <property type="component" value="Unassembled WGS sequence"/>
</dbReference>
<dbReference type="KEGG" id="lbc:LACBIDRAFT_330350"/>
<dbReference type="EMBL" id="DS547147">
    <property type="protein sequence ID" value="EDR00666.1"/>
    <property type="molecule type" value="Genomic_DNA"/>
</dbReference>
<proteinExistence type="predicted"/>
<dbReference type="GeneID" id="6080302"/>
<dbReference type="GeneID" id="6084390"/>
<dbReference type="KEGG" id="lbc:LACBIDRAFT_330385"/>
<dbReference type="EMBL" id="DS547116">
    <property type="protein sequence ID" value="EDR04831.1"/>
    <property type="molecule type" value="Genomic_DNA"/>
</dbReference>
<dbReference type="GeneID" id="6080251"/>
<name>B0DL11_LACBS</name>
<dbReference type="RefSeq" id="XP_001888675.1">
    <property type="nucleotide sequence ID" value="XM_001888640.1"/>
</dbReference>
<reference evidence="3 4" key="1">
    <citation type="journal article" date="2008" name="Nature">
        <title>The genome of Laccaria bicolor provides insights into mycorrhizal symbiosis.</title>
        <authorList>
            <person name="Martin F."/>
            <person name="Aerts A."/>
            <person name="Ahren D."/>
            <person name="Brun A."/>
            <person name="Danchin E.G.J."/>
            <person name="Duchaussoy F."/>
            <person name="Gibon J."/>
            <person name="Kohler A."/>
            <person name="Lindquist E."/>
            <person name="Pereda V."/>
            <person name="Salamov A."/>
            <person name="Shapiro H.J."/>
            <person name="Wuyts J."/>
            <person name="Blaudez D."/>
            <person name="Buee M."/>
            <person name="Brokstein P."/>
            <person name="Canbaeck B."/>
            <person name="Cohen D."/>
            <person name="Courty P.E."/>
            <person name="Coutinho P.M."/>
            <person name="Delaruelle C."/>
            <person name="Detter J.C."/>
            <person name="Deveau A."/>
            <person name="DiFazio S."/>
            <person name="Duplessis S."/>
            <person name="Fraissinet-Tachet L."/>
            <person name="Lucic E."/>
            <person name="Frey-Klett P."/>
            <person name="Fourrey C."/>
            <person name="Feussner I."/>
            <person name="Gay G."/>
            <person name="Grimwood J."/>
            <person name="Hoegger P.J."/>
            <person name="Jain P."/>
            <person name="Kilaru S."/>
            <person name="Labbe J."/>
            <person name="Lin Y.C."/>
            <person name="Legue V."/>
            <person name="Le Tacon F."/>
            <person name="Marmeisse R."/>
            <person name="Melayah D."/>
            <person name="Montanini B."/>
            <person name="Muratet M."/>
            <person name="Nehls U."/>
            <person name="Niculita-Hirzel H."/>
            <person name="Oudot-Le Secq M.P."/>
            <person name="Peter M."/>
            <person name="Quesneville H."/>
            <person name="Rajashekar B."/>
            <person name="Reich M."/>
            <person name="Rouhier N."/>
            <person name="Schmutz J."/>
            <person name="Yin T."/>
            <person name="Chalot M."/>
            <person name="Henrissat B."/>
            <person name="Kuees U."/>
            <person name="Lucas S."/>
            <person name="Van de Peer Y."/>
            <person name="Podila G.K."/>
            <person name="Polle A."/>
            <person name="Pukkila P.J."/>
            <person name="Richardson P.M."/>
            <person name="Rouze P."/>
            <person name="Sanders I.R."/>
            <person name="Stajich J.E."/>
            <person name="Tunlid A."/>
            <person name="Tuskan G."/>
            <person name="Grigoriev I.V."/>
        </authorList>
    </citation>
    <scope>NUCLEOTIDE SEQUENCE [LARGE SCALE GENOMIC DNA]</scope>
    <source>
        <strain evidence="4">S238N-H82 / ATCC MYA-4686</strain>
    </source>
</reference>
<evidence type="ECO:0000313" key="4">
    <source>
        <dbReference type="Proteomes" id="UP000001194"/>
    </source>
</evidence>
<accession>B0DL11</accession>
<dbReference type="OrthoDB" id="2735651at2759"/>
<evidence type="ECO:0000313" key="3">
    <source>
        <dbReference type="EMBL" id="EDR04831.1"/>
    </source>
</evidence>